<feature type="transmembrane region" description="Helical" evidence="10">
    <location>
        <begin position="220"/>
        <end position="242"/>
    </location>
</feature>
<dbReference type="PANTHER" id="PTHR32024:SF1">
    <property type="entry name" value="KTR SYSTEM POTASSIUM UPTAKE PROTEIN B"/>
    <property type="match status" value="1"/>
</dbReference>
<organism evidence="11 12">
    <name type="scientific">Campylobacter geochelonis</name>
    <dbReference type="NCBI Taxonomy" id="1780362"/>
    <lineage>
        <taxon>Bacteria</taxon>
        <taxon>Pseudomonadati</taxon>
        <taxon>Campylobacterota</taxon>
        <taxon>Epsilonproteobacteria</taxon>
        <taxon>Campylobacterales</taxon>
        <taxon>Campylobacteraceae</taxon>
        <taxon>Campylobacter</taxon>
    </lineage>
</organism>
<evidence type="ECO:0000256" key="4">
    <source>
        <dbReference type="ARBA" id="ARBA00022538"/>
    </source>
</evidence>
<proteinExistence type="predicted"/>
<evidence type="ECO:0000256" key="1">
    <source>
        <dbReference type="ARBA" id="ARBA00004651"/>
    </source>
</evidence>
<keyword evidence="9 10" id="KW-0472">Membrane</keyword>
<evidence type="ECO:0000313" key="12">
    <source>
        <dbReference type="Proteomes" id="UP000069632"/>
    </source>
</evidence>
<dbReference type="GO" id="GO:0005886">
    <property type="term" value="C:plasma membrane"/>
    <property type="evidence" value="ECO:0007669"/>
    <property type="project" value="UniProtKB-SubCell"/>
</dbReference>
<feature type="transmembrane region" description="Helical" evidence="10">
    <location>
        <begin position="35"/>
        <end position="56"/>
    </location>
</feature>
<evidence type="ECO:0000256" key="7">
    <source>
        <dbReference type="ARBA" id="ARBA00022989"/>
    </source>
</evidence>
<dbReference type="InterPro" id="IPR004772">
    <property type="entry name" value="TrkH"/>
</dbReference>
<keyword evidence="12" id="KW-1185">Reference proteome</keyword>
<keyword evidence="4" id="KW-0633">Potassium transport</keyword>
<feature type="transmembrane region" description="Helical" evidence="10">
    <location>
        <begin position="180"/>
        <end position="200"/>
    </location>
</feature>
<evidence type="ECO:0000256" key="8">
    <source>
        <dbReference type="ARBA" id="ARBA00023065"/>
    </source>
</evidence>
<dbReference type="EMBL" id="FIZP01000003">
    <property type="protein sequence ID" value="CZE47516.1"/>
    <property type="molecule type" value="Genomic_DNA"/>
</dbReference>
<keyword evidence="2" id="KW-0813">Transport</keyword>
<keyword evidence="8" id="KW-0406">Ion transport</keyword>
<keyword evidence="7 10" id="KW-1133">Transmembrane helix</keyword>
<evidence type="ECO:0000313" key="11">
    <source>
        <dbReference type="EMBL" id="CZE47516.1"/>
    </source>
</evidence>
<evidence type="ECO:0000256" key="3">
    <source>
        <dbReference type="ARBA" id="ARBA00022475"/>
    </source>
</evidence>
<evidence type="ECO:0000256" key="6">
    <source>
        <dbReference type="ARBA" id="ARBA00022958"/>
    </source>
</evidence>
<sequence>MTKFFRSILLSYIVAAITGAFVLSLDVMRTKPLEFIDLLFTTTSAVCVTGLTTLNLATDFTFYGQCVVLALIQLGGFGFMMIASMILIFVGKNIDFQSKFLIKEQLDYPHMQGLIKFSKKAFFFVVGIEFVGAVLLALIFWFDMPFKEALWAGIFHSVSAFNNAGFSTFETNLMGYRDNFFINLIISSLIILGGLGFLVLSEIYGYRKDKNHKFSIHTKLVLLFTPIFIVLGFVIVLLFEWYHKGGLGDLSAYSKIISSYFLSVNLRTSGFNSIDLSFLNDETLFFSSILMVIGAAPGGTAGGIKITTVAVLLIYAYQTLRGRECIVFKRVIPDETIKKAFLILIMAMFYVVISAMILSAFEDTQNKMFLPLLFEICSAFGTVGLSVGDGGVLSLSAKFGEFGKIYIMTLMFLGRVGVLMFSAAIIKSYKKTSVSYPKEEVIL</sequence>
<dbReference type="AlphaFoldDB" id="A0A128EF11"/>
<reference evidence="11 12" key="1">
    <citation type="submission" date="2016-02" db="EMBL/GenBank/DDBJ databases">
        <authorList>
            <consortium name="Pathogen Informatics"/>
        </authorList>
    </citation>
    <scope>NUCLEOTIDE SEQUENCE [LARGE SCALE GENOMIC DNA]</scope>
    <source>
        <strain evidence="11 12">RC20</strain>
    </source>
</reference>
<feature type="transmembrane region" description="Helical" evidence="10">
    <location>
        <begin position="6"/>
        <end position="23"/>
    </location>
</feature>
<keyword evidence="6" id="KW-0630">Potassium</keyword>
<dbReference type="OrthoDB" id="9810952at2"/>
<dbReference type="PANTHER" id="PTHR32024">
    <property type="entry name" value="TRK SYSTEM POTASSIUM UPTAKE PROTEIN TRKG-RELATED"/>
    <property type="match status" value="1"/>
</dbReference>
<comment type="subcellular location">
    <subcellularLocation>
        <location evidence="1">Cell membrane</location>
        <topology evidence="1">Multi-pass membrane protein</topology>
    </subcellularLocation>
</comment>
<dbReference type="Proteomes" id="UP000069632">
    <property type="component" value="Unassembled WGS sequence"/>
</dbReference>
<evidence type="ECO:0000256" key="2">
    <source>
        <dbReference type="ARBA" id="ARBA00022448"/>
    </source>
</evidence>
<feature type="transmembrane region" description="Helical" evidence="10">
    <location>
        <begin position="285"/>
        <end position="318"/>
    </location>
</feature>
<gene>
    <name evidence="11" type="primary">ktrB</name>
    <name evidence="11" type="ORF">ERS672216_00939</name>
</gene>
<dbReference type="GO" id="GO:0015379">
    <property type="term" value="F:potassium:chloride symporter activity"/>
    <property type="evidence" value="ECO:0007669"/>
    <property type="project" value="InterPro"/>
</dbReference>
<dbReference type="NCBIfam" id="TIGR00933">
    <property type="entry name" value="2a38"/>
    <property type="match status" value="1"/>
</dbReference>
<evidence type="ECO:0000256" key="9">
    <source>
        <dbReference type="ARBA" id="ARBA00023136"/>
    </source>
</evidence>
<protein>
    <submittedName>
        <fullName evidence="11">Cation transport protein</fullName>
    </submittedName>
</protein>
<dbReference type="InterPro" id="IPR003445">
    <property type="entry name" value="Cat_transpt"/>
</dbReference>
<evidence type="ECO:0000256" key="5">
    <source>
        <dbReference type="ARBA" id="ARBA00022692"/>
    </source>
</evidence>
<evidence type="ECO:0000256" key="10">
    <source>
        <dbReference type="SAM" id="Phobius"/>
    </source>
</evidence>
<feature type="transmembrane region" description="Helical" evidence="10">
    <location>
        <begin position="405"/>
        <end position="426"/>
    </location>
</feature>
<feature type="transmembrane region" description="Helical" evidence="10">
    <location>
        <begin position="62"/>
        <end position="90"/>
    </location>
</feature>
<feature type="transmembrane region" description="Helical" evidence="10">
    <location>
        <begin position="339"/>
        <end position="361"/>
    </location>
</feature>
<accession>A0A128EF11</accession>
<feature type="transmembrane region" description="Helical" evidence="10">
    <location>
        <begin position="121"/>
        <end position="142"/>
    </location>
</feature>
<dbReference type="Pfam" id="PF02386">
    <property type="entry name" value="TrkH"/>
    <property type="match status" value="1"/>
</dbReference>
<name>A0A128EF11_9BACT</name>
<keyword evidence="3" id="KW-1003">Cell membrane</keyword>
<dbReference type="RefSeq" id="WP_075531738.1">
    <property type="nucleotide sequence ID" value="NZ_CP053844.1"/>
</dbReference>
<keyword evidence="5 10" id="KW-0812">Transmembrane</keyword>